<protein>
    <submittedName>
        <fullName evidence="3">Glycosyltransferase involved in cell wall bisynthesis</fullName>
    </submittedName>
</protein>
<feature type="coiled-coil region" evidence="1">
    <location>
        <begin position="324"/>
        <end position="407"/>
    </location>
</feature>
<proteinExistence type="predicted"/>
<keyword evidence="3" id="KW-0808">Transferase</keyword>
<evidence type="ECO:0000256" key="1">
    <source>
        <dbReference type="SAM" id="Coils"/>
    </source>
</evidence>
<dbReference type="InterPro" id="IPR029044">
    <property type="entry name" value="Nucleotide-diphossugar_trans"/>
</dbReference>
<dbReference type="GO" id="GO:0016758">
    <property type="term" value="F:hexosyltransferase activity"/>
    <property type="evidence" value="ECO:0007669"/>
    <property type="project" value="UniProtKB-ARBA"/>
</dbReference>
<dbReference type="Pfam" id="PF00535">
    <property type="entry name" value="Glycos_transf_2"/>
    <property type="match status" value="1"/>
</dbReference>
<dbReference type="PANTHER" id="PTHR22916:SF3">
    <property type="entry name" value="UDP-GLCNAC:BETAGAL BETA-1,3-N-ACETYLGLUCOSAMINYLTRANSFERASE-LIKE PROTEIN 1"/>
    <property type="match status" value="1"/>
</dbReference>
<accession>A0A1I4JJ96</accession>
<dbReference type="PANTHER" id="PTHR22916">
    <property type="entry name" value="GLYCOSYLTRANSFERASE"/>
    <property type="match status" value="1"/>
</dbReference>
<reference evidence="4" key="1">
    <citation type="submission" date="2016-10" db="EMBL/GenBank/DDBJ databases">
        <authorList>
            <person name="Varghese N."/>
        </authorList>
    </citation>
    <scope>NUCLEOTIDE SEQUENCE [LARGE SCALE GENOMIC DNA]</scope>
    <source>
        <strain evidence="4">DSM 16632</strain>
    </source>
</reference>
<evidence type="ECO:0000313" key="3">
    <source>
        <dbReference type="EMBL" id="SFL66584.1"/>
    </source>
</evidence>
<dbReference type="Proteomes" id="UP000183442">
    <property type="component" value="Unassembled WGS sequence"/>
</dbReference>
<sequence>MVKVSVIIPIYNVENFLNDCLDSIVNQSLTDIEVICIDDGSTDNSLAILQSYAKFDDRVKIIHQDNKGSGATRNLGIEQSTGDYVYFMDSDDYIDLNALEKLYNNAVSNNSDFVIFKIARFDKENDINYNAPGFDIESIFGDVDYNNFTFKYSNIKHYVMNASFAPWIKLYKKEFLDRYNDLRFPKDLAYEDVPFHVKIMLYASRISFIPEFLYFYRLNPNSRVHTSNSYDIFKIIDIVEKFLIDKKYYDELKDEFDLFKITQILNYILSIGEEEYFQKTKEEFSKIKISSQTNISEYYLERYDLVLRSNNLIEYINEHYEICINNLNKVISNLNGNISNLNEDINQLNVEKNFLEKDISNLKSKNEFLSEKCDAFKCDLDCLSNKNKKLINRNKKLMDSNRKYKRDLKAAKKFKTAVLNSNSWKLTKPLRFIRKKI</sequence>
<dbReference type="EMBL" id="FOTL01000026">
    <property type="protein sequence ID" value="SFL66584.1"/>
    <property type="molecule type" value="Genomic_DNA"/>
</dbReference>
<dbReference type="CDD" id="cd00761">
    <property type="entry name" value="Glyco_tranf_GTA_type"/>
    <property type="match status" value="1"/>
</dbReference>
<feature type="domain" description="Glycosyltransferase 2-like" evidence="2">
    <location>
        <begin position="5"/>
        <end position="144"/>
    </location>
</feature>
<name>A0A1I4JJ96_METOL</name>
<dbReference type="RefSeq" id="WP_074798736.1">
    <property type="nucleotide sequence ID" value="NZ_FOTL01000026.1"/>
</dbReference>
<organism evidence="3 4">
    <name type="scientific">Methanobrevibacter olleyae</name>
    <dbReference type="NCBI Taxonomy" id="294671"/>
    <lineage>
        <taxon>Archaea</taxon>
        <taxon>Methanobacteriati</taxon>
        <taxon>Methanobacteriota</taxon>
        <taxon>Methanomada group</taxon>
        <taxon>Methanobacteria</taxon>
        <taxon>Methanobacteriales</taxon>
        <taxon>Methanobacteriaceae</taxon>
        <taxon>Methanobrevibacter</taxon>
    </lineage>
</organism>
<dbReference type="Gene3D" id="3.90.550.10">
    <property type="entry name" value="Spore Coat Polysaccharide Biosynthesis Protein SpsA, Chain A"/>
    <property type="match status" value="1"/>
</dbReference>
<keyword evidence="1" id="KW-0175">Coiled coil</keyword>
<gene>
    <name evidence="3" type="ORF">SAMN02910297_01454</name>
</gene>
<evidence type="ECO:0000313" key="4">
    <source>
        <dbReference type="Proteomes" id="UP000183442"/>
    </source>
</evidence>
<dbReference type="OrthoDB" id="46222at2157"/>
<evidence type="ECO:0000259" key="2">
    <source>
        <dbReference type="Pfam" id="PF00535"/>
    </source>
</evidence>
<dbReference type="SUPFAM" id="SSF53448">
    <property type="entry name" value="Nucleotide-diphospho-sugar transferases"/>
    <property type="match status" value="1"/>
</dbReference>
<dbReference type="AlphaFoldDB" id="A0A1I4JJ96"/>
<dbReference type="InterPro" id="IPR001173">
    <property type="entry name" value="Glyco_trans_2-like"/>
</dbReference>